<dbReference type="EMBL" id="KE346367">
    <property type="protein sequence ID" value="KJE94334.1"/>
    <property type="molecule type" value="Genomic_DNA"/>
</dbReference>
<name>A0A0D2X3H8_CAPO3</name>
<reference evidence="11" key="1">
    <citation type="submission" date="2011-02" db="EMBL/GenBank/DDBJ databases">
        <title>The Genome Sequence of Capsaspora owczarzaki ATCC 30864.</title>
        <authorList>
            <person name="Russ C."/>
            <person name="Cuomo C."/>
            <person name="Burger G."/>
            <person name="Gray M.W."/>
            <person name="Holland P.W.H."/>
            <person name="King N."/>
            <person name="Lang F.B.F."/>
            <person name="Roger A.J."/>
            <person name="Ruiz-Trillo I."/>
            <person name="Young S.K."/>
            <person name="Zeng Q."/>
            <person name="Gargeya S."/>
            <person name="Alvarado L."/>
            <person name="Berlin A."/>
            <person name="Chapman S.B."/>
            <person name="Chen Z."/>
            <person name="Freedman E."/>
            <person name="Gellesch M."/>
            <person name="Goldberg J."/>
            <person name="Griggs A."/>
            <person name="Gujja S."/>
            <person name="Heilman E."/>
            <person name="Heiman D."/>
            <person name="Howarth C."/>
            <person name="Mehta T."/>
            <person name="Neiman D."/>
            <person name="Pearson M."/>
            <person name="Roberts A."/>
            <person name="Saif S."/>
            <person name="Shea T."/>
            <person name="Shenoy N."/>
            <person name="Sisk P."/>
            <person name="Stolte C."/>
            <person name="Sykes S."/>
            <person name="White J."/>
            <person name="Yandava C."/>
            <person name="Haas B."/>
            <person name="Nusbaum C."/>
            <person name="Birren B."/>
        </authorList>
    </citation>
    <scope>NUCLEOTIDE SEQUENCE</scope>
    <source>
        <strain evidence="11">ATCC 30864</strain>
    </source>
</reference>
<keyword evidence="4 8" id="KW-0732">Signal</keyword>
<evidence type="ECO:0000256" key="4">
    <source>
        <dbReference type="ARBA" id="ARBA00022729"/>
    </source>
</evidence>
<dbReference type="RefSeq" id="XP_004346678.1">
    <property type="nucleotide sequence ID" value="XM_004346628.2"/>
</dbReference>
<dbReference type="Pfam" id="PF01105">
    <property type="entry name" value="EMP24_GP25L"/>
    <property type="match status" value="1"/>
</dbReference>
<dbReference type="AlphaFoldDB" id="A0A0D2X3H8"/>
<evidence type="ECO:0000256" key="3">
    <source>
        <dbReference type="ARBA" id="ARBA00022692"/>
    </source>
</evidence>
<dbReference type="STRING" id="595528.A0A0D2X3H8"/>
<sequence>MTRLVLLAACAALALVLVAACAPRGSDALYFLVSESDRKCFLEELPSDTVVKVKYELEAYDEELERFMPSPTTGLHFIIRDPSKNIIMQKDYGAAGTVSFTSHEPGEHTICLSTNTTRYFGGKTLKVDIDISQGEEANDYKEIMKKDKLTELQVRVRQVMDQVQQIANEQAYQRIREAKFRDTSESTNARVLWWSIGQTVILLGTTLWQAHHLRSFFKKIKIV</sequence>
<keyword evidence="5" id="KW-1133">Transmembrane helix</keyword>
<dbReference type="Proteomes" id="UP000008743">
    <property type="component" value="Unassembled WGS sequence"/>
</dbReference>
<feature type="chain" id="PRO_5002254850" description="GOLD domain-containing protein" evidence="8">
    <location>
        <begin position="29"/>
        <end position="223"/>
    </location>
</feature>
<evidence type="ECO:0000256" key="5">
    <source>
        <dbReference type="ARBA" id="ARBA00022989"/>
    </source>
</evidence>
<keyword evidence="3 7" id="KW-0812">Transmembrane</keyword>
<gene>
    <name evidence="10" type="ORF">CAOG_004993</name>
</gene>
<feature type="domain" description="GOLD" evidence="9">
    <location>
        <begin position="38"/>
        <end position="131"/>
    </location>
</feature>
<dbReference type="SMART" id="SM01190">
    <property type="entry name" value="EMP24_GP25L"/>
    <property type="match status" value="1"/>
</dbReference>
<keyword evidence="6" id="KW-0472">Membrane</keyword>
<dbReference type="InterPro" id="IPR009038">
    <property type="entry name" value="GOLD_dom"/>
</dbReference>
<protein>
    <recommendedName>
        <fullName evidence="9">GOLD domain-containing protein</fullName>
    </recommendedName>
</protein>
<evidence type="ECO:0000256" key="8">
    <source>
        <dbReference type="SAM" id="SignalP"/>
    </source>
</evidence>
<organism evidence="10 11">
    <name type="scientific">Capsaspora owczarzaki (strain ATCC 30864)</name>
    <dbReference type="NCBI Taxonomy" id="595528"/>
    <lineage>
        <taxon>Eukaryota</taxon>
        <taxon>Filasterea</taxon>
        <taxon>Capsaspora</taxon>
    </lineage>
</organism>
<evidence type="ECO:0000256" key="2">
    <source>
        <dbReference type="ARBA" id="ARBA00007104"/>
    </source>
</evidence>
<evidence type="ECO:0000256" key="1">
    <source>
        <dbReference type="ARBA" id="ARBA00004479"/>
    </source>
</evidence>
<dbReference type="PhylomeDB" id="A0A0D2X3H8"/>
<proteinExistence type="inferred from homology"/>
<dbReference type="OMA" id="GATCAWQ"/>
<dbReference type="OrthoDB" id="3427at2759"/>
<evidence type="ECO:0000256" key="7">
    <source>
        <dbReference type="RuleBase" id="RU003827"/>
    </source>
</evidence>
<dbReference type="PROSITE" id="PS51257">
    <property type="entry name" value="PROKAR_LIPOPROTEIN"/>
    <property type="match status" value="1"/>
</dbReference>
<keyword evidence="11" id="KW-1185">Reference proteome</keyword>
<dbReference type="InParanoid" id="A0A0D2X3H8"/>
<dbReference type="InterPro" id="IPR015720">
    <property type="entry name" value="Emp24-like"/>
</dbReference>
<dbReference type="GO" id="GO:0016020">
    <property type="term" value="C:membrane"/>
    <property type="evidence" value="ECO:0007669"/>
    <property type="project" value="UniProtKB-SubCell"/>
</dbReference>
<dbReference type="PROSITE" id="PS50866">
    <property type="entry name" value="GOLD"/>
    <property type="match status" value="1"/>
</dbReference>
<evidence type="ECO:0000259" key="9">
    <source>
        <dbReference type="PROSITE" id="PS50866"/>
    </source>
</evidence>
<comment type="similarity">
    <text evidence="2 7">Belongs to the EMP24/GP25L family.</text>
</comment>
<comment type="subcellular location">
    <subcellularLocation>
        <location evidence="1 7">Membrane</location>
        <topology evidence="1 7">Single-pass type I membrane protein</topology>
    </subcellularLocation>
</comment>
<dbReference type="FunCoup" id="A0A0D2X3H8">
    <property type="interactions" value="163"/>
</dbReference>
<evidence type="ECO:0000256" key="6">
    <source>
        <dbReference type="ARBA" id="ARBA00023136"/>
    </source>
</evidence>
<accession>A0A0D2X3H8</accession>
<feature type="signal peptide" evidence="8">
    <location>
        <begin position="1"/>
        <end position="28"/>
    </location>
</feature>
<dbReference type="eggNOG" id="KOG1690">
    <property type="taxonomic scope" value="Eukaryota"/>
</dbReference>
<dbReference type="PANTHER" id="PTHR22811">
    <property type="entry name" value="TRANSMEMBRANE EMP24 DOMAIN-CONTAINING PROTEIN"/>
    <property type="match status" value="1"/>
</dbReference>
<evidence type="ECO:0000313" key="11">
    <source>
        <dbReference type="Proteomes" id="UP000008743"/>
    </source>
</evidence>
<evidence type="ECO:0000313" key="10">
    <source>
        <dbReference type="EMBL" id="KJE94334.1"/>
    </source>
</evidence>